<dbReference type="Pfam" id="PF13689">
    <property type="entry name" value="DUF4154"/>
    <property type="match status" value="1"/>
</dbReference>
<comment type="caution">
    <text evidence="1">The sequence shown here is derived from an EMBL/GenBank/DDBJ whole genome shotgun (WGS) entry which is preliminary data.</text>
</comment>
<sequence>MICGAGPVSSPTSLERAIQANFLFKFAPFVEWPPDAFPAADRKFIICLVGEDPFGSLLEDVVRDQRMMGRPVVIRKVGGEGGPAGCHILFAGSSTETNYAPFTATEGQPVLTVADKAAGPGGAMIEFVRQNGRVRFQINDGAARAHGLRISSKLLGLAIMVDRK</sequence>
<gene>
    <name evidence="1" type="ORF">YP76_13695</name>
</gene>
<protein>
    <submittedName>
        <fullName evidence="1">Membrane protein</fullName>
    </submittedName>
</protein>
<proteinExistence type="predicted"/>
<accession>A0A0M3ANF0</accession>
<dbReference type="AlphaFoldDB" id="A0A0M3ANF0"/>
<dbReference type="Proteomes" id="UP000033874">
    <property type="component" value="Unassembled WGS sequence"/>
</dbReference>
<reference evidence="1 2" key="1">
    <citation type="submission" date="2015-04" db="EMBL/GenBank/DDBJ databases">
        <title>Genome sequence of aromatic hydrocarbons-degrading Sphingobium chungbukense DJ77.</title>
        <authorList>
            <person name="Kim Y.-C."/>
            <person name="Chae J.-C."/>
        </authorList>
    </citation>
    <scope>NUCLEOTIDE SEQUENCE [LARGE SCALE GENOMIC DNA]</scope>
    <source>
        <strain evidence="1 2">DJ77</strain>
    </source>
</reference>
<organism evidence="1 2">
    <name type="scientific">Sphingobium chungbukense</name>
    <dbReference type="NCBI Taxonomy" id="56193"/>
    <lineage>
        <taxon>Bacteria</taxon>
        <taxon>Pseudomonadati</taxon>
        <taxon>Pseudomonadota</taxon>
        <taxon>Alphaproteobacteria</taxon>
        <taxon>Sphingomonadales</taxon>
        <taxon>Sphingomonadaceae</taxon>
        <taxon>Sphingobium</taxon>
    </lineage>
</organism>
<name>A0A0M3ANF0_9SPHN</name>
<dbReference type="EMBL" id="LBIC01000006">
    <property type="protein sequence ID" value="KKW91463.1"/>
    <property type="molecule type" value="Genomic_DNA"/>
</dbReference>
<evidence type="ECO:0000313" key="2">
    <source>
        <dbReference type="Proteomes" id="UP000033874"/>
    </source>
</evidence>
<dbReference type="PATRIC" id="fig|56193.3.peg.2855"/>
<dbReference type="InterPro" id="IPR025293">
    <property type="entry name" value="YfiR/HmsC-like"/>
</dbReference>
<keyword evidence="2" id="KW-1185">Reference proteome</keyword>
<dbReference type="STRING" id="56193.YP76_13695"/>
<evidence type="ECO:0000313" key="1">
    <source>
        <dbReference type="EMBL" id="KKW91463.1"/>
    </source>
</evidence>